<keyword evidence="4" id="KW-1185">Reference proteome</keyword>
<dbReference type="SUPFAM" id="SSF102848">
    <property type="entry name" value="NSFL1 (p97 ATPase) cofactor p47, SEP domain"/>
    <property type="match status" value="1"/>
</dbReference>
<evidence type="ECO:0000313" key="3">
    <source>
        <dbReference type="EMBL" id="KXS19273.1"/>
    </source>
</evidence>
<dbReference type="Proteomes" id="UP000070544">
    <property type="component" value="Unassembled WGS sequence"/>
</dbReference>
<feature type="region of interest" description="Disordered" evidence="1">
    <location>
        <begin position="1"/>
        <end position="56"/>
    </location>
</feature>
<name>A0A139ARV5_GONPJ</name>
<gene>
    <name evidence="3" type="ORF">M427DRAFT_67370</name>
</gene>
<dbReference type="InterPro" id="IPR012989">
    <property type="entry name" value="SEP_domain"/>
</dbReference>
<protein>
    <recommendedName>
        <fullName evidence="2">SEP domain-containing protein</fullName>
    </recommendedName>
</protein>
<dbReference type="SUPFAM" id="SSF54236">
    <property type="entry name" value="Ubiquitin-like"/>
    <property type="match status" value="1"/>
</dbReference>
<reference evidence="3 4" key="1">
    <citation type="journal article" date="2015" name="Genome Biol. Evol.">
        <title>Phylogenomic analyses indicate that early fungi evolved digesting cell walls of algal ancestors of land plants.</title>
        <authorList>
            <person name="Chang Y."/>
            <person name="Wang S."/>
            <person name="Sekimoto S."/>
            <person name="Aerts A.L."/>
            <person name="Choi C."/>
            <person name="Clum A."/>
            <person name="LaButti K.M."/>
            <person name="Lindquist E.A."/>
            <person name="Yee Ngan C."/>
            <person name="Ohm R.A."/>
            <person name="Salamov A.A."/>
            <person name="Grigoriev I.V."/>
            <person name="Spatafora J.W."/>
            <person name="Berbee M.L."/>
        </authorList>
    </citation>
    <scope>NUCLEOTIDE SEQUENCE [LARGE SCALE GENOMIC DNA]</scope>
    <source>
        <strain evidence="3 4">JEL478</strain>
    </source>
</reference>
<dbReference type="CDD" id="cd17039">
    <property type="entry name" value="Ubl_ubiquitin_like"/>
    <property type="match status" value="1"/>
</dbReference>
<dbReference type="InterPro" id="IPR029071">
    <property type="entry name" value="Ubiquitin-like_domsf"/>
</dbReference>
<evidence type="ECO:0000256" key="1">
    <source>
        <dbReference type="SAM" id="MobiDB-lite"/>
    </source>
</evidence>
<evidence type="ECO:0000259" key="2">
    <source>
        <dbReference type="PROSITE" id="PS51399"/>
    </source>
</evidence>
<proteinExistence type="predicted"/>
<feature type="domain" description="SEP" evidence="2">
    <location>
        <begin position="153"/>
        <end position="219"/>
    </location>
</feature>
<dbReference type="AlphaFoldDB" id="A0A139ARV5"/>
<evidence type="ECO:0000313" key="4">
    <source>
        <dbReference type="Proteomes" id="UP000070544"/>
    </source>
</evidence>
<dbReference type="OrthoDB" id="25887at2759"/>
<sequence length="376" mass="41112">MASTSAPQPLPPIKSPSVGASDSDPAPHPRAGRPTTPRRLPVLHAPSTPRVPTDPHTLARRIAILEAESRADTGRLSSRLDELERRCETVIRNTNGRDRTDEESSLEMRVEALEQIVADFARLSGPVASSPAVDPDHFVALLSELNSKELDTVLTLPITVYADGYFLGAPILSFHEFGTEETVSFARDLEDGYTPWCLSSLFPQGCRFSVEDKRNTRFGGDWRVTSGRRKVGSARREGIHTMKWLHQESISATNSNTSRREAVLSHSHTSPTHSQSLVSDGVIDLRRNDTAIAIPSSRVIVLSPHGRCEVVADATLTVRELKAELLSRLSLAPNFQLKAPRNSALSQPLNDDATLSEEGAVPGITVHISFPSFLQK</sequence>
<dbReference type="PROSITE" id="PS51399">
    <property type="entry name" value="SEP"/>
    <property type="match status" value="1"/>
</dbReference>
<dbReference type="InterPro" id="IPR036241">
    <property type="entry name" value="NSFL1C_SEP_dom_sf"/>
</dbReference>
<accession>A0A139ARV5</accession>
<dbReference type="EMBL" id="KQ965739">
    <property type="protein sequence ID" value="KXS19273.1"/>
    <property type="molecule type" value="Genomic_DNA"/>
</dbReference>
<organism evidence="3 4">
    <name type="scientific">Gonapodya prolifera (strain JEL478)</name>
    <name type="common">Monoblepharis prolifera</name>
    <dbReference type="NCBI Taxonomy" id="1344416"/>
    <lineage>
        <taxon>Eukaryota</taxon>
        <taxon>Fungi</taxon>
        <taxon>Fungi incertae sedis</taxon>
        <taxon>Chytridiomycota</taxon>
        <taxon>Chytridiomycota incertae sedis</taxon>
        <taxon>Monoblepharidomycetes</taxon>
        <taxon>Monoblepharidales</taxon>
        <taxon>Gonapodyaceae</taxon>
        <taxon>Gonapodya</taxon>
    </lineage>
</organism>